<evidence type="ECO:0000256" key="15">
    <source>
        <dbReference type="ARBA" id="ARBA00049244"/>
    </source>
</evidence>
<dbReference type="Gene3D" id="3.40.50.1010">
    <property type="entry name" value="5'-nuclease"/>
    <property type="match status" value="1"/>
</dbReference>
<evidence type="ECO:0000313" key="22">
    <source>
        <dbReference type="Proteomes" id="UP000031623"/>
    </source>
</evidence>
<evidence type="ECO:0000256" key="13">
    <source>
        <dbReference type="ARBA" id="ARBA00023125"/>
    </source>
</evidence>
<evidence type="ECO:0000256" key="12">
    <source>
        <dbReference type="ARBA" id="ARBA00022932"/>
    </source>
</evidence>
<dbReference type="InterPro" id="IPR029060">
    <property type="entry name" value="PIN-like_dom_sf"/>
</dbReference>
<evidence type="ECO:0000256" key="4">
    <source>
        <dbReference type="ARBA" id="ARBA00020311"/>
    </source>
</evidence>
<evidence type="ECO:0000313" key="21">
    <source>
        <dbReference type="EMBL" id="BAP55567.1"/>
    </source>
</evidence>
<dbReference type="AlphaFoldDB" id="A0A090AJ80"/>
<sequence length="910" mass="101432">MNKAMFNNDTLVLIDGSNYLYRAFHALPPLSNSQGMPTGAVYGITNMLKSLLAEYQPQYAAVVFDAKEKTFREELYPDYKANRSAMPTELVSQISLTHEIVQALGLPLLMVSGVEADDVIGTLAKQAESLGMSTLIFTGDKDFTQLVNNAIILIDSMKQTRLDVQGVIDKFGIPPELMLDYLCLIGDSVDNIPGVDKVGPKTAVKWLTTYGSLAQIIAAADDIKGKVGENLRTALPHLPLTRQLLTIRADVPLAYTPRQLQVKPYDISKLRQLFTQLEFKKWLAALPAEEIPATGSTRDETDQAKGIAKSSYHTVLTQAEFDNWLNRLQTAPLFAVDTETTSLDYLEAELVGISLAIQAGEAVYVPLAHDYLGVPPQLPREQVLAALKPLLENPQQLKVGHHLKYDAHIFANYGIELQGIAFDTLLESYVLNSTATSHSLNALASQYLQVETITFEDIAGKGKKQLTFNQIHLDKAAAYAAADADITLQLHQKLWPQLQQFPPVQQIFTEVEIPLISVLKRIERNGVLIDATQLHEQSTFLAQRLQMLEQAAYELAGIEFNLNSPKQLQTILFDRLKLPVLQKTPHHDPSTAVEVLEELAIDYPLPQLILEHRQLSKLKSTYTDALPRQINPRTGRIHTSYHQAVVVTGRLSSSQPNLQNIPIRTAEGRRIRQAFIAPPGYRLLAADYSQIELRIMAHLSGDQGLLAAFTSGQDIHRHTAAEIFAIPIEAVTTEQRRQAKAINFGLMYGMQAFGLAKQLGIQRDEAQTYIKTYFARYPAVKTYLEQVRNKAKQSGYVETVLGRRLFIPDIHSRNPQRRQYAERSAINAPMQGTAADLIKMAMLKIDNWIQSQHPDIKMIMQVHDELVFEVAESIIAAAKIVIVEAMSQVAQLKVPLVVDVGIGMNWEEAH</sequence>
<gene>
    <name evidence="17" type="primary">polA</name>
    <name evidence="21" type="ORF">THII_1270</name>
</gene>
<dbReference type="GO" id="GO:0006261">
    <property type="term" value="P:DNA-templated DNA replication"/>
    <property type="evidence" value="ECO:0007669"/>
    <property type="project" value="UniProtKB-UniRule"/>
</dbReference>
<comment type="catalytic activity">
    <reaction evidence="15 17">
        <text>DNA(n) + a 2'-deoxyribonucleoside 5'-triphosphate = DNA(n+1) + diphosphate</text>
        <dbReference type="Rhea" id="RHEA:22508"/>
        <dbReference type="Rhea" id="RHEA-COMP:17339"/>
        <dbReference type="Rhea" id="RHEA-COMP:17340"/>
        <dbReference type="ChEBI" id="CHEBI:33019"/>
        <dbReference type="ChEBI" id="CHEBI:61560"/>
        <dbReference type="ChEBI" id="CHEBI:173112"/>
        <dbReference type="EC" id="2.7.7.7"/>
    </reaction>
</comment>
<comment type="similarity">
    <text evidence="1 17">Belongs to the DNA polymerase type-A family.</text>
</comment>
<evidence type="ECO:0000256" key="17">
    <source>
        <dbReference type="RuleBase" id="RU004460"/>
    </source>
</evidence>
<dbReference type="SUPFAM" id="SSF56672">
    <property type="entry name" value="DNA/RNA polymerases"/>
    <property type="match status" value="1"/>
</dbReference>
<dbReference type="FunFam" id="1.20.1060.10:FF:000001">
    <property type="entry name" value="DNA polymerase I"/>
    <property type="match status" value="1"/>
</dbReference>
<dbReference type="PANTHER" id="PTHR10133:SF27">
    <property type="entry name" value="DNA POLYMERASE NU"/>
    <property type="match status" value="1"/>
</dbReference>
<dbReference type="InterPro" id="IPR036279">
    <property type="entry name" value="5-3_exonuclease_C_sf"/>
</dbReference>
<dbReference type="EC" id="2.7.7.7" evidence="3 16"/>
<evidence type="ECO:0000256" key="7">
    <source>
        <dbReference type="ARBA" id="ARBA00022705"/>
    </source>
</evidence>
<dbReference type="SMART" id="SM00482">
    <property type="entry name" value="POLAc"/>
    <property type="match status" value="1"/>
</dbReference>
<dbReference type="CDD" id="cd09898">
    <property type="entry name" value="H3TH_53EXO"/>
    <property type="match status" value="1"/>
</dbReference>
<keyword evidence="11 17" id="KW-0269">Exonuclease</keyword>
<keyword evidence="8" id="KW-0540">Nuclease</keyword>
<feature type="domain" description="5'-3' exonuclease" evidence="19">
    <location>
        <begin position="7"/>
        <end position="263"/>
    </location>
</feature>
<evidence type="ECO:0000256" key="14">
    <source>
        <dbReference type="ARBA" id="ARBA00023204"/>
    </source>
</evidence>
<name>A0A090AJ80_9GAMM</name>
<dbReference type="SUPFAM" id="SSF88723">
    <property type="entry name" value="PIN domain-like"/>
    <property type="match status" value="1"/>
</dbReference>
<dbReference type="Pfam" id="PF01612">
    <property type="entry name" value="DNA_pol_A_exo1"/>
    <property type="match status" value="1"/>
</dbReference>
<evidence type="ECO:0000256" key="2">
    <source>
        <dbReference type="ARBA" id="ARBA00011541"/>
    </source>
</evidence>
<keyword evidence="13 17" id="KW-0238">DNA-binding</keyword>
<dbReference type="GO" id="GO:0006302">
    <property type="term" value="P:double-strand break repair"/>
    <property type="evidence" value="ECO:0007669"/>
    <property type="project" value="TreeGrafter"/>
</dbReference>
<dbReference type="CDD" id="cd08637">
    <property type="entry name" value="DNA_pol_A_pol_I_C"/>
    <property type="match status" value="1"/>
</dbReference>
<accession>A0A090AJ80</accession>
<comment type="function">
    <text evidence="17">In addition to polymerase activity, this DNA polymerase exhibits 3'-5' and 5'-3' exonuclease activity.</text>
</comment>
<dbReference type="KEGG" id="tig:THII_1270"/>
<dbReference type="Gene3D" id="3.30.70.370">
    <property type="match status" value="1"/>
</dbReference>
<keyword evidence="9 17" id="KW-0227">DNA damage</keyword>
<feature type="domain" description="DNA-directed DNA polymerase family A palm" evidence="20">
    <location>
        <begin position="668"/>
        <end position="874"/>
    </location>
</feature>
<dbReference type="CDD" id="cd06139">
    <property type="entry name" value="DNA_polA_I_Ecoli_like_exo"/>
    <property type="match status" value="1"/>
</dbReference>
<dbReference type="InterPro" id="IPR002298">
    <property type="entry name" value="DNA_polymerase_A"/>
</dbReference>
<evidence type="ECO:0000256" key="16">
    <source>
        <dbReference type="NCBIfam" id="TIGR00593"/>
    </source>
</evidence>
<dbReference type="InterPro" id="IPR002421">
    <property type="entry name" value="5-3_exonuclease"/>
</dbReference>
<dbReference type="STRING" id="40754.THII_1270"/>
<evidence type="ECO:0000256" key="1">
    <source>
        <dbReference type="ARBA" id="ARBA00007705"/>
    </source>
</evidence>
<dbReference type="InterPro" id="IPR018320">
    <property type="entry name" value="DNA_polymerase_1"/>
</dbReference>
<dbReference type="InterPro" id="IPR020045">
    <property type="entry name" value="DNA_polI_H3TH"/>
</dbReference>
<dbReference type="SMART" id="SM00474">
    <property type="entry name" value="35EXOc"/>
    <property type="match status" value="1"/>
</dbReference>
<dbReference type="InterPro" id="IPR008918">
    <property type="entry name" value="HhH2"/>
</dbReference>
<dbReference type="FunFam" id="3.40.50.1010:FF:000001">
    <property type="entry name" value="DNA polymerase I"/>
    <property type="match status" value="1"/>
</dbReference>
<dbReference type="InterPro" id="IPR001098">
    <property type="entry name" value="DNA-dir_DNA_pol_A_palm_dom"/>
</dbReference>
<dbReference type="InterPro" id="IPR043502">
    <property type="entry name" value="DNA/RNA_pol_sf"/>
</dbReference>
<evidence type="ECO:0000256" key="9">
    <source>
        <dbReference type="ARBA" id="ARBA00022763"/>
    </source>
</evidence>
<dbReference type="Gene3D" id="1.20.1060.10">
    <property type="entry name" value="Taq DNA Polymerase, Chain T, domain 4"/>
    <property type="match status" value="1"/>
</dbReference>
<evidence type="ECO:0000256" key="3">
    <source>
        <dbReference type="ARBA" id="ARBA00012417"/>
    </source>
</evidence>
<organism evidence="21 22">
    <name type="scientific">Thioploca ingrica</name>
    <dbReference type="NCBI Taxonomy" id="40754"/>
    <lineage>
        <taxon>Bacteria</taxon>
        <taxon>Pseudomonadati</taxon>
        <taxon>Pseudomonadota</taxon>
        <taxon>Gammaproteobacteria</taxon>
        <taxon>Thiotrichales</taxon>
        <taxon>Thiotrichaceae</taxon>
        <taxon>Thioploca</taxon>
    </lineage>
</organism>
<dbReference type="FunFam" id="1.10.150.20:FF:000003">
    <property type="entry name" value="DNA polymerase I"/>
    <property type="match status" value="1"/>
</dbReference>
<dbReference type="Gene3D" id="1.10.150.20">
    <property type="entry name" value="5' to 3' exonuclease, C-terminal subdomain"/>
    <property type="match status" value="2"/>
</dbReference>
<evidence type="ECO:0000256" key="10">
    <source>
        <dbReference type="ARBA" id="ARBA00022801"/>
    </source>
</evidence>
<reference evidence="21 22" key="1">
    <citation type="journal article" date="2014" name="ISME J.">
        <title>Ecophysiology of Thioploca ingrica as revealed by the complete genome sequence supplemented with proteomic evidence.</title>
        <authorList>
            <person name="Kojima H."/>
            <person name="Ogura Y."/>
            <person name="Yamamoto N."/>
            <person name="Togashi T."/>
            <person name="Mori H."/>
            <person name="Watanabe T."/>
            <person name="Nemoto F."/>
            <person name="Kurokawa K."/>
            <person name="Hayashi T."/>
            <person name="Fukui M."/>
        </authorList>
    </citation>
    <scope>NUCLEOTIDE SEQUENCE [LARGE SCALE GENOMIC DNA]</scope>
</reference>
<keyword evidence="22" id="KW-1185">Reference proteome</keyword>
<dbReference type="PRINTS" id="PR00868">
    <property type="entry name" value="DNAPOLI"/>
</dbReference>
<keyword evidence="6 17" id="KW-0548">Nucleotidyltransferase</keyword>
<keyword evidence="5 17" id="KW-0808">Transferase</keyword>
<dbReference type="SUPFAM" id="SSF53098">
    <property type="entry name" value="Ribonuclease H-like"/>
    <property type="match status" value="1"/>
</dbReference>
<dbReference type="InterPro" id="IPR002562">
    <property type="entry name" value="3'-5'_exonuclease_dom"/>
</dbReference>
<dbReference type="PANTHER" id="PTHR10133">
    <property type="entry name" value="DNA POLYMERASE I"/>
    <property type="match status" value="1"/>
</dbReference>
<dbReference type="EMBL" id="AP014633">
    <property type="protein sequence ID" value="BAP55567.1"/>
    <property type="molecule type" value="Genomic_DNA"/>
</dbReference>
<evidence type="ECO:0000256" key="5">
    <source>
        <dbReference type="ARBA" id="ARBA00022679"/>
    </source>
</evidence>
<evidence type="ECO:0000256" key="8">
    <source>
        <dbReference type="ARBA" id="ARBA00022722"/>
    </source>
</evidence>
<dbReference type="InterPro" id="IPR020046">
    <property type="entry name" value="5-3_exonucl_a-hlix_arch_N"/>
</dbReference>
<evidence type="ECO:0000259" key="19">
    <source>
        <dbReference type="SMART" id="SM00475"/>
    </source>
</evidence>
<dbReference type="Proteomes" id="UP000031623">
    <property type="component" value="Chromosome"/>
</dbReference>
<protein>
    <recommendedName>
        <fullName evidence="4 16">DNA polymerase I</fullName>
        <ecNumber evidence="3 16">2.7.7.7</ecNumber>
    </recommendedName>
</protein>
<keyword evidence="7 17" id="KW-0235">DNA replication</keyword>
<dbReference type="GO" id="GO:0003887">
    <property type="term" value="F:DNA-directed DNA polymerase activity"/>
    <property type="evidence" value="ECO:0007669"/>
    <property type="project" value="UniProtKB-UniRule"/>
</dbReference>
<evidence type="ECO:0000259" key="18">
    <source>
        <dbReference type="SMART" id="SM00474"/>
    </source>
</evidence>
<keyword evidence="14 17" id="KW-0234">DNA repair</keyword>
<dbReference type="SUPFAM" id="SSF47807">
    <property type="entry name" value="5' to 3' exonuclease, C-terminal subdomain"/>
    <property type="match status" value="1"/>
</dbReference>
<dbReference type="Pfam" id="PF02739">
    <property type="entry name" value="5_3_exonuc_N"/>
    <property type="match status" value="1"/>
</dbReference>
<dbReference type="GO" id="GO:0003677">
    <property type="term" value="F:DNA binding"/>
    <property type="evidence" value="ECO:0007669"/>
    <property type="project" value="UniProtKB-UniRule"/>
</dbReference>
<dbReference type="SMART" id="SM00475">
    <property type="entry name" value="53EXOc"/>
    <property type="match status" value="1"/>
</dbReference>
<dbReference type="InterPro" id="IPR012337">
    <property type="entry name" value="RNaseH-like_sf"/>
</dbReference>
<dbReference type="SMART" id="SM00279">
    <property type="entry name" value="HhH2"/>
    <property type="match status" value="1"/>
</dbReference>
<dbReference type="CDD" id="cd09859">
    <property type="entry name" value="PIN_53EXO"/>
    <property type="match status" value="1"/>
</dbReference>
<comment type="subunit">
    <text evidence="2">Single-chain monomer with multiple functions.</text>
</comment>
<dbReference type="FunFam" id="3.30.420.10:FF:000026">
    <property type="entry name" value="DNA polymerase I"/>
    <property type="match status" value="1"/>
</dbReference>
<dbReference type="HOGENOM" id="CLU_004675_0_0_6"/>
<feature type="domain" description="3'-5' exonuclease" evidence="18">
    <location>
        <begin position="312"/>
        <end position="499"/>
    </location>
</feature>
<keyword evidence="12 17" id="KW-0239">DNA-directed DNA polymerase</keyword>
<dbReference type="GO" id="GO:0008408">
    <property type="term" value="F:3'-5' exonuclease activity"/>
    <property type="evidence" value="ECO:0007669"/>
    <property type="project" value="UniProtKB-UniRule"/>
</dbReference>
<keyword evidence="10 17" id="KW-0378">Hydrolase</keyword>
<evidence type="ECO:0000259" key="20">
    <source>
        <dbReference type="SMART" id="SM00482"/>
    </source>
</evidence>
<dbReference type="NCBIfam" id="NF004397">
    <property type="entry name" value="PRK05755.1"/>
    <property type="match status" value="1"/>
</dbReference>
<dbReference type="GO" id="GO:0008409">
    <property type="term" value="F:5'-3' exonuclease activity"/>
    <property type="evidence" value="ECO:0007669"/>
    <property type="project" value="UniProtKB-UniRule"/>
</dbReference>
<dbReference type="InterPro" id="IPR036397">
    <property type="entry name" value="RNaseH_sf"/>
</dbReference>
<evidence type="ECO:0000256" key="11">
    <source>
        <dbReference type="ARBA" id="ARBA00022839"/>
    </source>
</evidence>
<proteinExistence type="inferred from homology"/>
<dbReference type="NCBIfam" id="TIGR00593">
    <property type="entry name" value="pola"/>
    <property type="match status" value="1"/>
</dbReference>
<dbReference type="Pfam" id="PF00476">
    <property type="entry name" value="DNA_pol_A"/>
    <property type="match status" value="1"/>
</dbReference>
<dbReference type="FunFam" id="1.10.150.20:FF:000002">
    <property type="entry name" value="DNA polymerase I"/>
    <property type="match status" value="1"/>
</dbReference>
<dbReference type="Pfam" id="PF01367">
    <property type="entry name" value="5_3_exonuc"/>
    <property type="match status" value="1"/>
</dbReference>
<dbReference type="Gene3D" id="3.30.420.10">
    <property type="entry name" value="Ribonuclease H-like superfamily/Ribonuclease H"/>
    <property type="match status" value="1"/>
</dbReference>
<evidence type="ECO:0000256" key="6">
    <source>
        <dbReference type="ARBA" id="ARBA00022695"/>
    </source>
</evidence>